<accession>K0T4V6</accession>
<feature type="non-terminal residue" evidence="2">
    <location>
        <position position="72"/>
    </location>
</feature>
<proteinExistence type="predicted"/>
<comment type="caution">
    <text evidence="2">The sequence shown here is derived from an EMBL/GenBank/DDBJ whole genome shotgun (WGS) entry which is preliminary data.</text>
</comment>
<dbReference type="EMBL" id="AGNL01004237">
    <property type="protein sequence ID" value="EJK73753.1"/>
    <property type="molecule type" value="Genomic_DNA"/>
</dbReference>
<protein>
    <submittedName>
        <fullName evidence="2">Uncharacterized protein</fullName>
    </submittedName>
</protein>
<feature type="compositionally biased region" description="Basic and acidic residues" evidence="1">
    <location>
        <begin position="34"/>
        <end position="45"/>
    </location>
</feature>
<gene>
    <name evidence="2" type="ORF">THAOC_04604</name>
</gene>
<evidence type="ECO:0000313" key="3">
    <source>
        <dbReference type="Proteomes" id="UP000266841"/>
    </source>
</evidence>
<evidence type="ECO:0000256" key="1">
    <source>
        <dbReference type="SAM" id="MobiDB-lite"/>
    </source>
</evidence>
<reference evidence="2 3" key="1">
    <citation type="journal article" date="2012" name="Genome Biol.">
        <title>Genome and low-iron response of an oceanic diatom adapted to chronic iron limitation.</title>
        <authorList>
            <person name="Lommer M."/>
            <person name="Specht M."/>
            <person name="Roy A.S."/>
            <person name="Kraemer L."/>
            <person name="Andreson R."/>
            <person name="Gutowska M.A."/>
            <person name="Wolf J."/>
            <person name="Bergner S.V."/>
            <person name="Schilhabel M.B."/>
            <person name="Klostermeier U.C."/>
            <person name="Beiko R.G."/>
            <person name="Rosenstiel P."/>
            <person name="Hippler M."/>
            <person name="Laroche J."/>
        </authorList>
    </citation>
    <scope>NUCLEOTIDE SEQUENCE [LARGE SCALE GENOMIC DNA]</scope>
    <source>
        <strain evidence="2 3">CCMP1005</strain>
    </source>
</reference>
<evidence type="ECO:0000313" key="2">
    <source>
        <dbReference type="EMBL" id="EJK73753.1"/>
    </source>
</evidence>
<feature type="region of interest" description="Disordered" evidence="1">
    <location>
        <begin position="21"/>
        <end position="72"/>
    </location>
</feature>
<keyword evidence="3" id="KW-1185">Reference proteome</keyword>
<dbReference type="AlphaFoldDB" id="K0T4V6"/>
<organism evidence="2 3">
    <name type="scientific">Thalassiosira oceanica</name>
    <name type="common">Marine diatom</name>
    <dbReference type="NCBI Taxonomy" id="159749"/>
    <lineage>
        <taxon>Eukaryota</taxon>
        <taxon>Sar</taxon>
        <taxon>Stramenopiles</taxon>
        <taxon>Ochrophyta</taxon>
        <taxon>Bacillariophyta</taxon>
        <taxon>Coscinodiscophyceae</taxon>
        <taxon>Thalassiosirophycidae</taxon>
        <taxon>Thalassiosirales</taxon>
        <taxon>Thalassiosiraceae</taxon>
        <taxon>Thalassiosira</taxon>
    </lineage>
</organism>
<dbReference type="Proteomes" id="UP000266841">
    <property type="component" value="Unassembled WGS sequence"/>
</dbReference>
<name>K0T4V6_THAOC</name>
<sequence>MEPTDAAANDPAALLFSSILRQNEDNDQPGTSIREQRQGDDRRAENAAVTGSHRRGGIGGVGGAQDEGDNPL</sequence>